<dbReference type="InterPro" id="IPR052006">
    <property type="entry name" value="MLP-like"/>
</dbReference>
<organism evidence="3 4">
    <name type="scientific">Stephania japonica</name>
    <dbReference type="NCBI Taxonomy" id="461633"/>
    <lineage>
        <taxon>Eukaryota</taxon>
        <taxon>Viridiplantae</taxon>
        <taxon>Streptophyta</taxon>
        <taxon>Embryophyta</taxon>
        <taxon>Tracheophyta</taxon>
        <taxon>Spermatophyta</taxon>
        <taxon>Magnoliopsida</taxon>
        <taxon>Ranunculales</taxon>
        <taxon>Menispermaceae</taxon>
        <taxon>Menispermoideae</taxon>
        <taxon>Cissampelideae</taxon>
        <taxon>Stephania</taxon>
    </lineage>
</organism>
<protein>
    <recommendedName>
        <fullName evidence="2">Bet v I/Major latex protein domain-containing protein</fullName>
    </recommendedName>
</protein>
<evidence type="ECO:0000313" key="3">
    <source>
        <dbReference type="EMBL" id="KAK9091603.1"/>
    </source>
</evidence>
<comment type="similarity">
    <text evidence="1">Belongs to the MLP family.</text>
</comment>
<dbReference type="GO" id="GO:0006952">
    <property type="term" value="P:defense response"/>
    <property type="evidence" value="ECO:0007669"/>
    <property type="project" value="InterPro"/>
</dbReference>
<dbReference type="SUPFAM" id="SSF55961">
    <property type="entry name" value="Bet v1-like"/>
    <property type="match status" value="1"/>
</dbReference>
<evidence type="ECO:0000256" key="1">
    <source>
        <dbReference type="ARBA" id="ARBA00038242"/>
    </source>
</evidence>
<dbReference type="Proteomes" id="UP001417504">
    <property type="component" value="Unassembled WGS sequence"/>
</dbReference>
<sequence length="169" mass="19429">MAQLSRQHVLDVENQIKCPANKLFDFIKNNFTMLPQIFPSVLKGEVLEGDGNSLGSVNRWEYVLGVRRAENGANPDEILVVKEKLVEIDEKNMSFTREGIEGDVMKNYKRFDLKATVIPKGTDDESTLKMSIIFEKFNENDPHPYPYLHFFERMATMFGSHLNKTVITQ</sequence>
<dbReference type="SMART" id="SM01037">
    <property type="entry name" value="Bet_v_1"/>
    <property type="match status" value="1"/>
</dbReference>
<dbReference type="PANTHER" id="PTHR31338:SF16">
    <property type="entry name" value="POLYKETIDE CYCLASE_DEHYDRASE AND LIPID TRANSPORT SUPERFAMILY PROTEIN"/>
    <property type="match status" value="1"/>
</dbReference>
<dbReference type="Gene3D" id="3.30.530.20">
    <property type="match status" value="1"/>
</dbReference>
<dbReference type="PANTHER" id="PTHR31338">
    <property type="entry name" value="POLYKETIDE CYCLASE/DEHYDRASE AND LIPID TRANSPORT SUPERFAMILY PROTEIN"/>
    <property type="match status" value="1"/>
</dbReference>
<evidence type="ECO:0000313" key="4">
    <source>
        <dbReference type="Proteomes" id="UP001417504"/>
    </source>
</evidence>
<dbReference type="InterPro" id="IPR000916">
    <property type="entry name" value="Bet_v_I/MLP"/>
</dbReference>
<reference evidence="3 4" key="1">
    <citation type="submission" date="2024-01" db="EMBL/GenBank/DDBJ databases">
        <title>Genome assemblies of Stephania.</title>
        <authorList>
            <person name="Yang L."/>
        </authorList>
    </citation>
    <scope>NUCLEOTIDE SEQUENCE [LARGE SCALE GENOMIC DNA]</scope>
    <source>
        <strain evidence="3">QJT</strain>
        <tissue evidence="3">Leaf</tissue>
    </source>
</reference>
<feature type="domain" description="Bet v I/Major latex protein" evidence="2">
    <location>
        <begin position="5"/>
        <end position="165"/>
    </location>
</feature>
<dbReference type="InterPro" id="IPR023393">
    <property type="entry name" value="START-like_dom_sf"/>
</dbReference>
<dbReference type="AlphaFoldDB" id="A0AAP0HK64"/>
<gene>
    <name evidence="3" type="ORF">Sjap_024780</name>
</gene>
<evidence type="ECO:0000259" key="2">
    <source>
        <dbReference type="SMART" id="SM01037"/>
    </source>
</evidence>
<proteinExistence type="inferred from homology"/>
<keyword evidence="4" id="KW-1185">Reference proteome</keyword>
<accession>A0AAP0HK64</accession>
<name>A0AAP0HK64_9MAGN</name>
<dbReference type="EMBL" id="JBBNAE010000010">
    <property type="protein sequence ID" value="KAK9091603.1"/>
    <property type="molecule type" value="Genomic_DNA"/>
</dbReference>
<comment type="caution">
    <text evidence="3">The sequence shown here is derived from an EMBL/GenBank/DDBJ whole genome shotgun (WGS) entry which is preliminary data.</text>
</comment>
<dbReference type="Pfam" id="PF00407">
    <property type="entry name" value="Bet_v_1"/>
    <property type="match status" value="1"/>
</dbReference>